<evidence type="ECO:0008006" key="4">
    <source>
        <dbReference type="Google" id="ProtNLM"/>
    </source>
</evidence>
<dbReference type="EMBL" id="BTPD01000010">
    <property type="protein sequence ID" value="GMQ30475.1"/>
    <property type="molecule type" value="Genomic_DNA"/>
</dbReference>
<evidence type="ECO:0000313" key="3">
    <source>
        <dbReference type="Proteomes" id="UP001338309"/>
    </source>
</evidence>
<feature type="transmembrane region" description="Helical" evidence="1">
    <location>
        <begin position="7"/>
        <end position="28"/>
    </location>
</feature>
<keyword evidence="3" id="KW-1185">Reference proteome</keyword>
<reference evidence="2 3" key="1">
    <citation type="submission" date="2023-08" db="EMBL/GenBank/DDBJ databases">
        <title>Draft genome sequence of Algoriphagus confluentis.</title>
        <authorList>
            <person name="Takatani N."/>
            <person name="Hosokawa M."/>
            <person name="Sawabe T."/>
        </authorList>
    </citation>
    <scope>NUCLEOTIDE SEQUENCE [LARGE SCALE GENOMIC DNA]</scope>
    <source>
        <strain evidence="2 3">NBRC 111222</strain>
    </source>
</reference>
<protein>
    <recommendedName>
        <fullName evidence="4">Phage abortive infection protein</fullName>
    </recommendedName>
</protein>
<proteinExistence type="predicted"/>
<gene>
    <name evidence="2" type="ORF">Aconfl_31180</name>
</gene>
<sequence length="261" mass="30809">MRKLILNTFFITALILGAIGIFFFYLSLYDQENLKFYSDQIGDLNWDSEVFQFSALWVSFSGSIFLVVTIIIQQLQISKQTEQFNITRNEVAFAELFQMVKEEKNKIQYGKEKGEQGLNEFWINVLKAVNNSYSISNESSHHRSKHSEFFKIAIEGSVFFKSGQYQRYMRLLVSIINFIDQTKLKSRFTFVEAFVSSEEASLILYSLAYYFNEKDQRWVFKNGLFSTLINDDLLVSPGDYYKFFPIRTWPFHFIGFNIKRF</sequence>
<keyword evidence="1" id="KW-0812">Transmembrane</keyword>
<feature type="transmembrane region" description="Helical" evidence="1">
    <location>
        <begin position="50"/>
        <end position="72"/>
    </location>
</feature>
<comment type="caution">
    <text evidence="2">The sequence shown here is derived from an EMBL/GenBank/DDBJ whole genome shotgun (WGS) entry which is preliminary data.</text>
</comment>
<evidence type="ECO:0000313" key="2">
    <source>
        <dbReference type="EMBL" id="GMQ30475.1"/>
    </source>
</evidence>
<accession>A0ABQ6PTB2</accession>
<dbReference type="Proteomes" id="UP001338309">
    <property type="component" value="Unassembled WGS sequence"/>
</dbReference>
<dbReference type="RefSeq" id="WP_338225179.1">
    <property type="nucleotide sequence ID" value="NZ_BTPD01000010.1"/>
</dbReference>
<evidence type="ECO:0000256" key="1">
    <source>
        <dbReference type="SAM" id="Phobius"/>
    </source>
</evidence>
<organism evidence="2 3">
    <name type="scientific">Algoriphagus confluentis</name>
    <dbReference type="NCBI Taxonomy" id="1697556"/>
    <lineage>
        <taxon>Bacteria</taxon>
        <taxon>Pseudomonadati</taxon>
        <taxon>Bacteroidota</taxon>
        <taxon>Cytophagia</taxon>
        <taxon>Cytophagales</taxon>
        <taxon>Cyclobacteriaceae</taxon>
        <taxon>Algoriphagus</taxon>
    </lineage>
</organism>
<name>A0ABQ6PTB2_9BACT</name>
<keyword evidence="1" id="KW-0472">Membrane</keyword>
<keyword evidence="1" id="KW-1133">Transmembrane helix</keyword>